<evidence type="ECO:0000313" key="2">
    <source>
        <dbReference type="EMBL" id="KFB74560.1"/>
    </source>
</evidence>
<proteinExistence type="predicted"/>
<evidence type="ECO:0000313" key="3">
    <source>
        <dbReference type="Proteomes" id="UP000020077"/>
    </source>
</evidence>
<protein>
    <submittedName>
        <fullName evidence="2">Uncharacterized protein</fullName>
    </submittedName>
</protein>
<gene>
    <name evidence="2" type="ORF">AW09_000114</name>
</gene>
<name>A0A080M2N3_9PROT</name>
<dbReference type="EMBL" id="JDVG02000016">
    <property type="protein sequence ID" value="KFB74560.1"/>
    <property type="molecule type" value="Genomic_DNA"/>
</dbReference>
<comment type="caution">
    <text evidence="2">The sequence shown here is derived from an EMBL/GenBank/DDBJ whole genome shotgun (WGS) entry which is preliminary data.</text>
</comment>
<dbReference type="AlphaFoldDB" id="A0A080M2N3"/>
<accession>A0A080M2N3</accession>
<feature type="region of interest" description="Disordered" evidence="1">
    <location>
        <begin position="21"/>
        <end position="71"/>
    </location>
</feature>
<reference evidence="2 3" key="1">
    <citation type="submission" date="2014-02" db="EMBL/GenBank/DDBJ databases">
        <title>Expanding our view of genomic diversity in Candidatus Accumulibacter clades.</title>
        <authorList>
            <person name="Skennerton C.T."/>
            <person name="Barr J.J."/>
            <person name="Slater F.R."/>
            <person name="Bond P.L."/>
            <person name="Tyson G.W."/>
        </authorList>
    </citation>
    <scope>NUCLEOTIDE SEQUENCE [LARGE SCALE GENOMIC DNA]</scope>
    <source>
        <strain evidence="3">BA-91</strain>
    </source>
</reference>
<dbReference type="Proteomes" id="UP000020077">
    <property type="component" value="Unassembled WGS sequence"/>
</dbReference>
<feature type="compositionally biased region" description="Low complexity" evidence="1">
    <location>
        <begin position="52"/>
        <end position="71"/>
    </location>
</feature>
<sequence length="71" mass="7805">MSSSLYQNLRAASLRTEAALRAGEREEEPQSLTWIGVDRANEKRPVGRRSGRALAPARAQRPAAARRSSSK</sequence>
<organism evidence="2 3">
    <name type="scientific">Candidatus Accumulibacter phosphatis</name>
    <dbReference type="NCBI Taxonomy" id="327160"/>
    <lineage>
        <taxon>Bacteria</taxon>
        <taxon>Pseudomonadati</taxon>
        <taxon>Pseudomonadota</taxon>
        <taxon>Betaproteobacteria</taxon>
        <taxon>Candidatus Accumulibacter</taxon>
    </lineage>
</organism>
<evidence type="ECO:0000256" key="1">
    <source>
        <dbReference type="SAM" id="MobiDB-lite"/>
    </source>
</evidence>